<dbReference type="HAMAP" id="MF_00648">
    <property type="entry name" value="Non_canon_purine_NTPase_YjjX"/>
    <property type="match status" value="1"/>
</dbReference>
<comment type="catalytic activity">
    <reaction evidence="8 10">
        <text>ITP + H2O = IDP + phosphate + H(+)</text>
        <dbReference type="Rhea" id="RHEA:28330"/>
        <dbReference type="ChEBI" id="CHEBI:15377"/>
        <dbReference type="ChEBI" id="CHEBI:15378"/>
        <dbReference type="ChEBI" id="CHEBI:43474"/>
        <dbReference type="ChEBI" id="CHEBI:58280"/>
        <dbReference type="ChEBI" id="CHEBI:61402"/>
        <dbReference type="EC" id="3.6.1.73"/>
    </reaction>
</comment>
<organism evidence="12">
    <name type="scientific">Ignisphaera aggregans</name>
    <dbReference type="NCBI Taxonomy" id="334771"/>
    <lineage>
        <taxon>Archaea</taxon>
        <taxon>Thermoproteota</taxon>
        <taxon>Thermoprotei</taxon>
        <taxon>Desulfurococcales</taxon>
        <taxon>Desulfurococcaceae</taxon>
        <taxon>Ignisphaera</taxon>
    </lineage>
</organism>
<evidence type="ECO:0000313" key="12">
    <source>
        <dbReference type="EMBL" id="HHP82155.1"/>
    </source>
</evidence>
<comment type="cofactor">
    <cofactor evidence="10">
        <name>Mg(2+)</name>
        <dbReference type="ChEBI" id="CHEBI:18420"/>
    </cofactor>
    <cofactor evidence="10">
        <name>Mn(2+)</name>
        <dbReference type="ChEBI" id="CHEBI:29035"/>
    </cofactor>
    <text evidence="10">Binds 1 divalent metal cation per subunit; can use either Mg(2+) or Mn(2+).</text>
</comment>
<dbReference type="InterPro" id="IPR029001">
    <property type="entry name" value="ITPase-like_fam"/>
</dbReference>
<dbReference type="PANTHER" id="PTHR34699">
    <property type="match status" value="1"/>
</dbReference>
<keyword evidence="7 10" id="KW-0464">Manganese</keyword>
<dbReference type="PANTHER" id="PTHR34699:SF2">
    <property type="entry name" value="NON-CANONICAL PURINE NTP PHOSPHATASE_PRRC1 DOMAIN-CONTAINING PROTEIN"/>
    <property type="match status" value="1"/>
</dbReference>
<reference evidence="12" key="1">
    <citation type="journal article" date="2020" name="mSystems">
        <title>Genome- and Community-Level Interaction Insights into Carbon Utilization and Element Cycling Functions of Hydrothermarchaeota in Hydrothermal Sediment.</title>
        <authorList>
            <person name="Zhou Z."/>
            <person name="Liu Y."/>
            <person name="Xu W."/>
            <person name="Pan J."/>
            <person name="Luo Z.H."/>
            <person name="Li M."/>
        </authorList>
    </citation>
    <scope>NUCLEOTIDE SEQUENCE [LARGE SCALE GENOMIC DNA]</scope>
    <source>
        <strain evidence="12">SpSt-1121</strain>
    </source>
</reference>
<evidence type="ECO:0000256" key="2">
    <source>
        <dbReference type="ARBA" id="ARBA00022723"/>
    </source>
</evidence>
<dbReference type="AlphaFoldDB" id="A0A7C5THR1"/>
<evidence type="ECO:0000256" key="4">
    <source>
        <dbReference type="ARBA" id="ARBA00022801"/>
    </source>
</evidence>
<comment type="cofactor">
    <cofactor evidence="1">
        <name>Mn(2+)</name>
        <dbReference type="ChEBI" id="CHEBI:29035"/>
    </cofactor>
</comment>
<comment type="function">
    <text evidence="10">Phosphatase that hydrolyzes non-canonical purine nucleotides such as XTP and ITP to their respective diphosphate derivatives. Probably excludes non-canonical purines from DNA/RNA precursor pool, thus preventing their incorporation into DNA/RNA and avoiding chromosomal lesions.</text>
</comment>
<dbReference type="NCBIfam" id="TIGR00258">
    <property type="entry name" value="inosine/xanthosine triphosphatase"/>
    <property type="match status" value="1"/>
</dbReference>
<keyword evidence="2 10" id="KW-0479">Metal-binding</keyword>
<gene>
    <name evidence="12" type="primary">yjjX</name>
    <name evidence="12" type="ORF">ENM84_05765</name>
</gene>
<dbReference type="InterPro" id="IPR050299">
    <property type="entry name" value="YjjX_NTPase"/>
</dbReference>
<keyword evidence="6 10" id="KW-0546">Nucleotide metabolism</keyword>
<dbReference type="Pfam" id="PF01931">
    <property type="entry name" value="NTPase_I-T"/>
    <property type="match status" value="1"/>
</dbReference>
<name>A0A7C5THR1_9CREN</name>
<evidence type="ECO:0000256" key="7">
    <source>
        <dbReference type="ARBA" id="ARBA00023211"/>
    </source>
</evidence>
<dbReference type="InterPro" id="IPR002786">
    <property type="entry name" value="Non_canon_purine_NTPase"/>
</dbReference>
<evidence type="ECO:0000256" key="10">
    <source>
        <dbReference type="HAMAP-Rule" id="MF_00648"/>
    </source>
</evidence>
<evidence type="ECO:0000256" key="3">
    <source>
        <dbReference type="ARBA" id="ARBA00022741"/>
    </source>
</evidence>
<dbReference type="SUPFAM" id="SSF52972">
    <property type="entry name" value="ITPase-like"/>
    <property type="match status" value="1"/>
</dbReference>
<evidence type="ECO:0000259" key="11">
    <source>
        <dbReference type="Pfam" id="PF01931"/>
    </source>
</evidence>
<evidence type="ECO:0000256" key="5">
    <source>
        <dbReference type="ARBA" id="ARBA00022842"/>
    </source>
</evidence>
<evidence type="ECO:0000256" key="1">
    <source>
        <dbReference type="ARBA" id="ARBA00001936"/>
    </source>
</evidence>
<keyword evidence="4 10" id="KW-0378">Hydrolase</keyword>
<comment type="caution">
    <text evidence="12">The sequence shown here is derived from an EMBL/GenBank/DDBJ whole genome shotgun (WGS) entry which is preliminary data.</text>
</comment>
<dbReference type="GO" id="GO:0103023">
    <property type="term" value="F:ITPase activity"/>
    <property type="evidence" value="ECO:0007669"/>
    <property type="project" value="UniProtKB-EC"/>
</dbReference>
<evidence type="ECO:0000256" key="6">
    <source>
        <dbReference type="ARBA" id="ARBA00023080"/>
    </source>
</evidence>
<dbReference type="GO" id="GO:0046872">
    <property type="term" value="F:metal ion binding"/>
    <property type="evidence" value="ECO:0007669"/>
    <property type="project" value="UniProtKB-KW"/>
</dbReference>
<dbReference type="EC" id="3.6.1.73" evidence="10"/>
<dbReference type="Gene3D" id="3.90.950.10">
    <property type="match status" value="1"/>
</dbReference>
<dbReference type="GO" id="GO:0009117">
    <property type="term" value="P:nucleotide metabolic process"/>
    <property type="evidence" value="ECO:0007669"/>
    <property type="project" value="UniProtKB-KW"/>
</dbReference>
<sequence>MIICIGSKNPSKIEGVKRAFSTIYKDIHIYSFAIDTGLPPQPFGLDVTMEGARIRALKSMESDNRCVYGVGVEAGIFEVNKSFYDVQIAFVVDRSGRGFYGFSPAFKIPDRFVDLIKNKIYKELEDVVDDFYGTKNIGDYGGFIKLLSRGVVLREDLTYYAVLMALIPFINSDVY</sequence>
<comment type="similarity">
    <text evidence="10">Belongs to the YjjX NTPase family.</text>
</comment>
<feature type="domain" description="Non-canonical purine NTP phosphatase/PRRC1" evidence="11">
    <location>
        <begin position="6"/>
        <end position="170"/>
    </location>
</feature>
<accession>A0A7C5THR1</accession>
<dbReference type="EMBL" id="DRZI01000248">
    <property type="protein sequence ID" value="HHP82155.1"/>
    <property type="molecule type" value="Genomic_DNA"/>
</dbReference>
<keyword evidence="3 10" id="KW-0547">Nucleotide-binding</keyword>
<dbReference type="InterPro" id="IPR026533">
    <property type="entry name" value="NTPase/PRRC1"/>
</dbReference>
<keyword evidence="5 10" id="KW-0460">Magnesium</keyword>
<feature type="binding site" evidence="10">
    <location>
        <position position="35"/>
    </location>
    <ligand>
        <name>Mg(2+)</name>
        <dbReference type="ChEBI" id="CHEBI:18420"/>
    </ligand>
</feature>
<proteinExistence type="inferred from homology"/>
<evidence type="ECO:0000256" key="8">
    <source>
        <dbReference type="ARBA" id="ARBA00048174"/>
    </source>
</evidence>
<comment type="catalytic activity">
    <reaction evidence="9 10">
        <text>XTP + H2O = XDP + phosphate + H(+)</text>
        <dbReference type="Rhea" id="RHEA:28406"/>
        <dbReference type="ChEBI" id="CHEBI:15377"/>
        <dbReference type="ChEBI" id="CHEBI:15378"/>
        <dbReference type="ChEBI" id="CHEBI:43474"/>
        <dbReference type="ChEBI" id="CHEBI:59884"/>
        <dbReference type="ChEBI" id="CHEBI:61314"/>
        <dbReference type="EC" id="3.6.1.73"/>
    </reaction>
</comment>
<protein>
    <recommendedName>
        <fullName evidence="10">Probable inosine/xanthosine triphosphatase</fullName>
        <shortName evidence="10">ITPase/XTPase</shortName>
        <ecNumber evidence="10">3.6.1.73</ecNumber>
    </recommendedName>
    <alternativeName>
        <fullName evidence="10">Non-canonical purine NTP phosphatase</fullName>
    </alternativeName>
    <alternativeName>
        <fullName evidence="10">Non-standard purine NTP phosphatase</fullName>
    </alternativeName>
    <alternativeName>
        <fullName evidence="10">Nucleoside-triphosphate phosphatase</fullName>
        <shortName evidence="10">NTPase</shortName>
    </alternativeName>
</protein>
<evidence type="ECO:0000256" key="9">
    <source>
        <dbReference type="ARBA" id="ARBA00048781"/>
    </source>
</evidence>
<dbReference type="GO" id="GO:0006772">
    <property type="term" value="P:thiamine metabolic process"/>
    <property type="evidence" value="ECO:0007669"/>
    <property type="project" value="TreeGrafter"/>
</dbReference>
<comment type="subunit">
    <text evidence="10">Homodimer.</text>
</comment>
<dbReference type="GO" id="GO:0000166">
    <property type="term" value="F:nucleotide binding"/>
    <property type="evidence" value="ECO:0007669"/>
    <property type="project" value="UniProtKB-KW"/>
</dbReference>
<comment type="caution">
    <text evidence="10">Lacks conserved residue(s) required for the propagation of feature annotation.</text>
</comment>